<dbReference type="PANTHER" id="PTHR32282:SF33">
    <property type="entry name" value="PEPTIDOGLYCAN GLYCOSYLTRANSFERASE"/>
    <property type="match status" value="1"/>
</dbReference>
<evidence type="ECO:0000256" key="1">
    <source>
        <dbReference type="ARBA" id="ARBA00022679"/>
    </source>
</evidence>
<dbReference type="EMBL" id="BSUN01000001">
    <property type="protein sequence ID" value="GMA35956.1"/>
    <property type="molecule type" value="Genomic_DNA"/>
</dbReference>
<accession>A0ABQ6IFK6</accession>
<protein>
    <recommendedName>
        <fullName evidence="2">Glycosyl transferase family 51 domain-containing protein</fullName>
    </recommendedName>
</protein>
<organism evidence="3 4">
    <name type="scientific">Demequina litorisediminis</name>
    <dbReference type="NCBI Taxonomy" id="1849022"/>
    <lineage>
        <taxon>Bacteria</taxon>
        <taxon>Bacillati</taxon>
        <taxon>Actinomycetota</taxon>
        <taxon>Actinomycetes</taxon>
        <taxon>Micrococcales</taxon>
        <taxon>Demequinaceae</taxon>
        <taxon>Demequina</taxon>
    </lineage>
</organism>
<keyword evidence="4" id="KW-1185">Reference proteome</keyword>
<dbReference type="InterPro" id="IPR036950">
    <property type="entry name" value="PBP_transglycosylase"/>
</dbReference>
<proteinExistence type="predicted"/>
<dbReference type="Pfam" id="PF00912">
    <property type="entry name" value="Transgly"/>
    <property type="match status" value="1"/>
</dbReference>
<keyword evidence="1" id="KW-0808">Transferase</keyword>
<reference evidence="4" key="1">
    <citation type="journal article" date="2019" name="Int. J. Syst. Evol. Microbiol.">
        <title>The Global Catalogue of Microorganisms (GCM) 10K type strain sequencing project: providing services to taxonomists for standard genome sequencing and annotation.</title>
        <authorList>
            <consortium name="The Broad Institute Genomics Platform"/>
            <consortium name="The Broad Institute Genome Sequencing Center for Infectious Disease"/>
            <person name="Wu L."/>
            <person name="Ma J."/>
        </authorList>
    </citation>
    <scope>NUCLEOTIDE SEQUENCE [LARGE SCALE GENOMIC DNA]</scope>
    <source>
        <strain evidence="4">NBRC 112299</strain>
    </source>
</reference>
<dbReference type="InterPro" id="IPR050396">
    <property type="entry name" value="Glycosyltr_51/Transpeptidase"/>
</dbReference>
<evidence type="ECO:0000313" key="4">
    <source>
        <dbReference type="Proteomes" id="UP001157125"/>
    </source>
</evidence>
<dbReference type="PANTHER" id="PTHR32282">
    <property type="entry name" value="BINDING PROTEIN TRANSPEPTIDASE, PUTATIVE-RELATED"/>
    <property type="match status" value="1"/>
</dbReference>
<dbReference type="InterPro" id="IPR001264">
    <property type="entry name" value="Glyco_trans_51"/>
</dbReference>
<dbReference type="Proteomes" id="UP001157125">
    <property type="component" value="Unassembled WGS sequence"/>
</dbReference>
<dbReference type="SUPFAM" id="SSF53955">
    <property type="entry name" value="Lysozyme-like"/>
    <property type="match status" value="1"/>
</dbReference>
<dbReference type="InterPro" id="IPR023346">
    <property type="entry name" value="Lysozyme-like_dom_sf"/>
</dbReference>
<evidence type="ECO:0000259" key="2">
    <source>
        <dbReference type="Pfam" id="PF00912"/>
    </source>
</evidence>
<dbReference type="Gene3D" id="1.10.3810.10">
    <property type="entry name" value="Biosynthetic peptidoglycan transglycosylase-like"/>
    <property type="match status" value="1"/>
</dbReference>
<feature type="domain" description="Glycosyl transferase family 51" evidence="2">
    <location>
        <begin position="17"/>
        <end position="128"/>
    </location>
</feature>
<comment type="caution">
    <text evidence="3">The sequence shown here is derived from an EMBL/GenBank/DDBJ whole genome shotgun (WGS) entry which is preliminary data.</text>
</comment>
<evidence type="ECO:0000313" key="3">
    <source>
        <dbReference type="EMBL" id="GMA35956.1"/>
    </source>
</evidence>
<gene>
    <name evidence="3" type="ORF">GCM10025876_21600</name>
</gene>
<name>A0ABQ6IFK6_9MICO</name>
<sequence>MSLSQQSNIYARDGKTLLATFYSQNRVVVPLEEISPWMQKAIVAVEDRRFWDHHGVDGEGLLSAAYTNLTSDSSPGASTLTQQLVKNTLLQAAENEGDDEAIEDATEVSLPRKIREWRLALALEQNLDEQARRHV</sequence>
<dbReference type="RefSeq" id="WP_284328307.1">
    <property type="nucleotide sequence ID" value="NZ_BSUN01000001.1"/>
</dbReference>